<dbReference type="InterPro" id="IPR036322">
    <property type="entry name" value="WD40_repeat_dom_sf"/>
</dbReference>
<dbReference type="PANTHER" id="PTHR10039">
    <property type="entry name" value="AMELOGENIN"/>
    <property type="match status" value="1"/>
</dbReference>
<keyword evidence="3" id="KW-1185">Reference proteome</keyword>
<accession>A0ABR3W799</accession>
<feature type="domain" description="GPI inositol-deacylase winged helix" evidence="1">
    <location>
        <begin position="84"/>
        <end position="155"/>
    </location>
</feature>
<comment type="caution">
    <text evidence="2">The sequence shown here is derived from an EMBL/GenBank/DDBJ whole genome shotgun (WGS) entry which is preliminary data.</text>
</comment>
<dbReference type="PANTHER" id="PTHR10039:SF16">
    <property type="entry name" value="GPI INOSITOL-DEACYLASE"/>
    <property type="match status" value="1"/>
</dbReference>
<dbReference type="Proteomes" id="UP001583177">
    <property type="component" value="Unassembled WGS sequence"/>
</dbReference>
<name>A0ABR3W799_9PEZI</name>
<dbReference type="EMBL" id="JAWRVE010000134">
    <property type="protein sequence ID" value="KAL1854916.1"/>
    <property type="molecule type" value="Genomic_DNA"/>
</dbReference>
<dbReference type="InterPro" id="IPR054471">
    <property type="entry name" value="GPIID_WHD"/>
</dbReference>
<protein>
    <recommendedName>
        <fullName evidence="1">GPI inositol-deacylase winged helix domain-containing protein</fullName>
    </recommendedName>
</protein>
<dbReference type="InterPro" id="IPR015943">
    <property type="entry name" value="WD40/YVTN_repeat-like_dom_sf"/>
</dbReference>
<gene>
    <name evidence="2" type="ORF">Daus18300_011236</name>
</gene>
<dbReference type="SUPFAM" id="SSF50978">
    <property type="entry name" value="WD40 repeat-like"/>
    <property type="match status" value="1"/>
</dbReference>
<dbReference type="InterPro" id="IPR001680">
    <property type="entry name" value="WD40_rpt"/>
</dbReference>
<sequence length="802" mass="89495">MKLYVKSHIGFLSMDEDTEKSELVVNILDKSEGSFLWVKLVLKELDGALSVEAIRHVLENVPKDMNQIYLRSLNPLSKDELRRPAAKAILMWASSCIRPLNTTELKHALILHIHQTFNNLENHISWLCGYLVSVDSSLAVKMVHETARSFLLDPNNGSVIAFGESEAHEALALVCLEYLNDKELRSPRGRKSSVSQAVVLARSPLLDYAATSFHEHIQNSNSVSEKMVDLLHGFLSSSAGNVLTWIEHIASTIKDLTFITRAGMLIQAFSKRVALDPMRRTEKVAVIESWGVDLIRIVGKFGSNLLRLPSCIYTMVPPFSPGNSMIHPCQDNQLYYFSIESGEMVEDIPWYMDQDHALDITSVPVAAAFSNDLSLLAFVYRGGHIGLWNWDNDEFIGLCEKPDSRNKRLPFHASSLAFNPAPNANSLAAAYEQGEILVFEPTSGNLLANYKGKTDSQTLSCSPDGRTLISGDSSGVIRIFDFQTFDTPNHKLRLLYIISGVEENISALAFCDNKRFVDIRGPKVKVWEPTVLLRQDISGGDTESISSEPLEALEPVVEERDPITSVTLHPNGKHIFCATNQGLIRIVETATGKTIQTMAEHANGDSISWMIFGKAENILASATISSQIIIRRLALKHSQWIVESTLFEYRMGEPIEQLLFNASGSKILVVTTTRDMVYCLKDNSIASRTWDTRLPGVWCNDPQNQERLLLFVDRKLSIFKWDGLEKETSASDSILGFSLPVNFGIQQVHSGWLGTFVATVYTEVDRTRSNMRLLFWDAMDFNQPNTEPGAEVIPHMATGSQA</sequence>
<evidence type="ECO:0000259" key="1">
    <source>
        <dbReference type="Pfam" id="PF22939"/>
    </source>
</evidence>
<proteinExistence type="predicted"/>
<dbReference type="Pfam" id="PF00400">
    <property type="entry name" value="WD40"/>
    <property type="match status" value="1"/>
</dbReference>
<reference evidence="2 3" key="1">
    <citation type="journal article" date="2024" name="IMA Fungus">
        <title>IMA Genome - F19 : A genome assembly and annotation guide to empower mycologists, including annotated draft genome sequences of Ceratocystis pirilliformis, Diaporthe australafricana, Fusarium ophioides, Paecilomyces lecythidis, and Sporothrix stenoceras.</title>
        <authorList>
            <person name="Aylward J."/>
            <person name="Wilson A.M."/>
            <person name="Visagie C.M."/>
            <person name="Spraker J."/>
            <person name="Barnes I."/>
            <person name="Buitendag C."/>
            <person name="Ceriani C."/>
            <person name="Del Mar Angel L."/>
            <person name="du Plessis D."/>
            <person name="Fuchs T."/>
            <person name="Gasser K."/>
            <person name="Kramer D."/>
            <person name="Li W."/>
            <person name="Munsamy K."/>
            <person name="Piso A."/>
            <person name="Price J.L."/>
            <person name="Sonnekus B."/>
            <person name="Thomas C."/>
            <person name="van der Nest A."/>
            <person name="van Dijk A."/>
            <person name="van Heerden A."/>
            <person name="van Vuuren N."/>
            <person name="Yilmaz N."/>
            <person name="Duong T.A."/>
            <person name="van der Merwe N.A."/>
            <person name="Wingfield M.J."/>
            <person name="Wingfield B.D."/>
        </authorList>
    </citation>
    <scope>NUCLEOTIDE SEQUENCE [LARGE SCALE GENOMIC DNA]</scope>
    <source>
        <strain evidence="2 3">CMW 18300</strain>
    </source>
</reference>
<dbReference type="Gene3D" id="2.130.10.10">
    <property type="entry name" value="YVTN repeat-like/Quinoprotein amine dehydrogenase"/>
    <property type="match status" value="2"/>
</dbReference>
<organism evidence="2 3">
    <name type="scientific">Diaporthe australafricana</name>
    <dbReference type="NCBI Taxonomy" id="127596"/>
    <lineage>
        <taxon>Eukaryota</taxon>
        <taxon>Fungi</taxon>
        <taxon>Dikarya</taxon>
        <taxon>Ascomycota</taxon>
        <taxon>Pezizomycotina</taxon>
        <taxon>Sordariomycetes</taxon>
        <taxon>Sordariomycetidae</taxon>
        <taxon>Diaporthales</taxon>
        <taxon>Diaporthaceae</taxon>
        <taxon>Diaporthe</taxon>
    </lineage>
</organism>
<dbReference type="Pfam" id="PF22939">
    <property type="entry name" value="WHD_GPIID"/>
    <property type="match status" value="1"/>
</dbReference>
<dbReference type="SMART" id="SM00320">
    <property type="entry name" value="WD40"/>
    <property type="match status" value="4"/>
</dbReference>
<evidence type="ECO:0000313" key="3">
    <source>
        <dbReference type="Proteomes" id="UP001583177"/>
    </source>
</evidence>
<evidence type="ECO:0000313" key="2">
    <source>
        <dbReference type="EMBL" id="KAL1854916.1"/>
    </source>
</evidence>